<evidence type="ECO:0000256" key="6">
    <source>
        <dbReference type="ARBA" id="ARBA00038478"/>
    </source>
</evidence>
<dbReference type="GO" id="GO:0003872">
    <property type="term" value="F:6-phosphofructokinase activity"/>
    <property type="evidence" value="ECO:0007669"/>
    <property type="project" value="InterPro"/>
</dbReference>
<dbReference type="GO" id="GO:0047334">
    <property type="term" value="F:diphosphate-fructose-6-phosphate 1-phosphotransferase activity"/>
    <property type="evidence" value="ECO:0007669"/>
    <property type="project" value="UniProtKB-EC"/>
</dbReference>
<dbReference type="EMBL" id="JACEIQ010000002">
    <property type="protein sequence ID" value="MBA4493450.1"/>
    <property type="molecule type" value="Genomic_DNA"/>
</dbReference>
<dbReference type="InterPro" id="IPR022953">
    <property type="entry name" value="ATP_PFK"/>
</dbReference>
<accession>A0A7W1WP37</accession>
<proteinExistence type="inferred from homology"/>
<evidence type="ECO:0000256" key="2">
    <source>
        <dbReference type="ARBA" id="ARBA00022679"/>
    </source>
</evidence>
<dbReference type="Gene3D" id="3.40.50.450">
    <property type="match status" value="1"/>
</dbReference>
<dbReference type="GO" id="GO:0006002">
    <property type="term" value="P:fructose 6-phosphate metabolic process"/>
    <property type="evidence" value="ECO:0007669"/>
    <property type="project" value="InterPro"/>
</dbReference>
<dbReference type="InterPro" id="IPR050929">
    <property type="entry name" value="PFKA"/>
</dbReference>
<dbReference type="Proteomes" id="UP000535491">
    <property type="component" value="Unassembled WGS sequence"/>
</dbReference>
<gene>
    <name evidence="8" type="ORF">H1191_03915</name>
</gene>
<keyword evidence="4" id="KW-0418">Kinase</keyword>
<keyword evidence="2 8" id="KW-0808">Transferase</keyword>
<evidence type="ECO:0000256" key="5">
    <source>
        <dbReference type="ARBA" id="ARBA00022842"/>
    </source>
</evidence>
<dbReference type="RefSeq" id="WP_181750679.1">
    <property type="nucleotide sequence ID" value="NZ_JACEIQ010000002.1"/>
</dbReference>
<dbReference type="NCBIfam" id="NF010675">
    <property type="entry name" value="PRK14072.1"/>
    <property type="match status" value="1"/>
</dbReference>
<comment type="caution">
    <text evidence="8">The sequence shown here is derived from an EMBL/GenBank/DDBJ whole genome shotgun (WGS) entry which is preliminary data.</text>
</comment>
<feature type="domain" description="Phosphofructokinase" evidence="7">
    <location>
        <begin position="3"/>
        <end position="307"/>
    </location>
</feature>
<dbReference type="InterPro" id="IPR000023">
    <property type="entry name" value="Phosphofructokinase_dom"/>
</dbReference>
<evidence type="ECO:0000256" key="4">
    <source>
        <dbReference type="ARBA" id="ARBA00022777"/>
    </source>
</evidence>
<keyword evidence="9" id="KW-1185">Reference proteome</keyword>
<dbReference type="Pfam" id="PF00365">
    <property type="entry name" value="PFK"/>
    <property type="match status" value="1"/>
</dbReference>
<dbReference type="UniPathway" id="UPA00109">
    <property type="reaction ID" value="UER00182"/>
</dbReference>
<name>A0A7W1WP37_9BACL</name>
<comment type="similarity">
    <text evidence="6">Belongs to the phosphofructokinase type A (PFKA) family.</text>
</comment>
<evidence type="ECO:0000256" key="1">
    <source>
        <dbReference type="ARBA" id="ARBA00001946"/>
    </source>
</evidence>
<dbReference type="SUPFAM" id="SSF53784">
    <property type="entry name" value="Phosphofructokinase"/>
    <property type="match status" value="1"/>
</dbReference>
<dbReference type="AlphaFoldDB" id="A0A7W1WP37"/>
<evidence type="ECO:0000256" key="3">
    <source>
        <dbReference type="ARBA" id="ARBA00022723"/>
    </source>
</evidence>
<evidence type="ECO:0000313" key="9">
    <source>
        <dbReference type="Proteomes" id="UP000535491"/>
    </source>
</evidence>
<protein>
    <submittedName>
        <fullName evidence="8">Diphosphate--fructose-6-phosphate 1-phosphotransferase</fullName>
        <ecNumber evidence="8">2.7.1.90</ecNumber>
    </submittedName>
</protein>
<dbReference type="GO" id="GO:0046872">
    <property type="term" value="F:metal ion binding"/>
    <property type="evidence" value="ECO:0007669"/>
    <property type="project" value="UniProtKB-KW"/>
</dbReference>
<evidence type="ECO:0000313" key="8">
    <source>
        <dbReference type="EMBL" id="MBA4493450.1"/>
    </source>
</evidence>
<dbReference type="InterPro" id="IPR035966">
    <property type="entry name" value="PKF_sf"/>
</dbReference>
<reference evidence="8 9" key="1">
    <citation type="submission" date="2020-07" db="EMBL/GenBank/DDBJ databases">
        <authorList>
            <person name="Feng H."/>
        </authorList>
    </citation>
    <scope>NUCLEOTIDE SEQUENCE [LARGE SCALE GENOMIC DNA]</scope>
    <source>
        <strain evidence="9">s-10</strain>
    </source>
</reference>
<dbReference type="EC" id="2.7.1.90" evidence="8"/>
<sequence length="393" mass="43211">MKKILIGQAGGPTAVFNSSLVGFIEKLPADIELYVVWNGYKGLAEGNISRFPLVMKKEITSYHLVPGAMLGAGRYPFTEEKMEQAIEHLRSLQIHSLVFAGGNGTMAALQKLSEVASAMSYDLQVIGIPKTVDNDLSETDHAPGFGSAARYVALAAQAISKDLEAMKNFEQVRIIETMGRNAGWLAAASGYLKKSPSEGPHAIYLPEVPILKKEFLQTIRDCVKEFGFATVVASEGVRLIGERQTEQARLQGRVVLGGISNRLAELVRDELGLAVRGENLGMIQRAAFFAVSDQDVKEAIAVGQEAANLVMSDQSHLMVSLQRASQTEYTFILEHRSLGRVMRAGERLLPKEMIANREKYYEWLSPLVGTGLVEFPEELERRIQDEENPCGVQ</sequence>
<dbReference type="PANTHER" id="PTHR45770">
    <property type="entry name" value="ATP-DEPENDENT 6-PHOSPHOFRUCTOKINASE 1"/>
    <property type="match status" value="1"/>
</dbReference>
<organism evidence="8 9">
    <name type="scientific">Paenactinomyces guangxiensis</name>
    <dbReference type="NCBI Taxonomy" id="1490290"/>
    <lineage>
        <taxon>Bacteria</taxon>
        <taxon>Bacillati</taxon>
        <taxon>Bacillota</taxon>
        <taxon>Bacilli</taxon>
        <taxon>Bacillales</taxon>
        <taxon>Thermoactinomycetaceae</taxon>
        <taxon>Paenactinomyces</taxon>
    </lineage>
</organism>
<dbReference type="PIRSF" id="PIRSF036483">
    <property type="entry name" value="PFK_XF0274"/>
    <property type="match status" value="1"/>
</dbReference>
<dbReference type="PRINTS" id="PR00476">
    <property type="entry name" value="PHFRCTKINASE"/>
</dbReference>
<comment type="cofactor">
    <cofactor evidence="1">
        <name>Mg(2+)</name>
        <dbReference type="ChEBI" id="CHEBI:18420"/>
    </cofactor>
</comment>
<keyword evidence="5" id="KW-0460">Magnesium</keyword>
<dbReference type="Gene3D" id="3.40.50.460">
    <property type="entry name" value="Phosphofructokinase domain"/>
    <property type="match status" value="1"/>
</dbReference>
<evidence type="ECO:0000259" key="7">
    <source>
        <dbReference type="Pfam" id="PF00365"/>
    </source>
</evidence>
<keyword evidence="3" id="KW-0479">Metal-binding</keyword>